<feature type="coiled-coil region" evidence="1">
    <location>
        <begin position="175"/>
        <end position="339"/>
    </location>
</feature>
<gene>
    <name evidence="3" type="ORF">NLI96_g9687</name>
</gene>
<sequence>MSEPMNFSFLQKFRRADFMTFRERIEGKIVSRPANHDPSLFNPVTGQVLRDNFRLASGKVLDIDSINSFKKVISIFEDRVDEDSATICTLKDTIAYLEEKHNVLLNTLFDCQRREVDTTRSANKTQMRLTELEGYLRNTTAQLDALKATHKSQLEAHQADRTILGVKAEAALLVVKHVEAEASRAKQENTDVQKRVVHLQQSLDEEANRIKSITKELADTQSRQGFSESERLRLSTELGEALEKLKEAKTKLAAEEATTHKMQVNHTTMQAVIHSLKESNAQKDERLLETLQELKSLKAQITAGRQEFLEAVGHTKAEAMDIQADAANYQNELAAAHHEISTVKAVLENSETLLKQAIDTKSKTNTTQGALSTVKADSKVSVPTLGEAAFLKARAAPQSQALRALVLCQAKPSGTERTSESDYNTSSSTPSKSHVSWADIEESEEEKENETPASTSVLPPTPTVPPKARRNPRRRRTRRKSTQSTESAVATSEVSSSK</sequence>
<dbReference type="EMBL" id="JANAWD010000503">
    <property type="protein sequence ID" value="KAJ3478541.1"/>
    <property type="molecule type" value="Genomic_DNA"/>
</dbReference>
<reference evidence="3" key="1">
    <citation type="submission" date="2022-07" db="EMBL/GenBank/DDBJ databases">
        <title>Genome Sequence of Physisporinus lineatus.</title>
        <authorList>
            <person name="Buettner E."/>
        </authorList>
    </citation>
    <scope>NUCLEOTIDE SEQUENCE</scope>
    <source>
        <strain evidence="3">VT162</strain>
    </source>
</reference>
<keyword evidence="1" id="KW-0175">Coiled coil</keyword>
<feature type="compositionally biased region" description="Acidic residues" evidence="2">
    <location>
        <begin position="439"/>
        <end position="448"/>
    </location>
</feature>
<feature type="region of interest" description="Disordered" evidence="2">
    <location>
        <begin position="412"/>
        <end position="498"/>
    </location>
</feature>
<feature type="compositionally biased region" description="Low complexity" evidence="2">
    <location>
        <begin position="421"/>
        <end position="436"/>
    </location>
</feature>
<name>A0AAD5UV15_9APHY</name>
<proteinExistence type="predicted"/>
<accession>A0AAD5UV15</accession>
<feature type="compositionally biased region" description="Basic residues" evidence="2">
    <location>
        <begin position="467"/>
        <end position="481"/>
    </location>
</feature>
<keyword evidence="4" id="KW-1185">Reference proteome</keyword>
<organism evidence="3 4">
    <name type="scientific">Meripilus lineatus</name>
    <dbReference type="NCBI Taxonomy" id="2056292"/>
    <lineage>
        <taxon>Eukaryota</taxon>
        <taxon>Fungi</taxon>
        <taxon>Dikarya</taxon>
        <taxon>Basidiomycota</taxon>
        <taxon>Agaricomycotina</taxon>
        <taxon>Agaricomycetes</taxon>
        <taxon>Polyporales</taxon>
        <taxon>Meripilaceae</taxon>
        <taxon>Meripilus</taxon>
    </lineage>
</organism>
<comment type="caution">
    <text evidence="3">The sequence shown here is derived from an EMBL/GenBank/DDBJ whole genome shotgun (WGS) entry which is preliminary data.</text>
</comment>
<evidence type="ECO:0000256" key="1">
    <source>
        <dbReference type="SAM" id="Coils"/>
    </source>
</evidence>
<evidence type="ECO:0000256" key="2">
    <source>
        <dbReference type="SAM" id="MobiDB-lite"/>
    </source>
</evidence>
<dbReference type="Proteomes" id="UP001212997">
    <property type="component" value="Unassembled WGS sequence"/>
</dbReference>
<evidence type="ECO:0000313" key="4">
    <source>
        <dbReference type="Proteomes" id="UP001212997"/>
    </source>
</evidence>
<dbReference type="AlphaFoldDB" id="A0AAD5UV15"/>
<protein>
    <submittedName>
        <fullName evidence="3">Uncharacterized protein</fullName>
    </submittedName>
</protein>
<feature type="compositionally biased region" description="Low complexity" evidence="2">
    <location>
        <begin position="484"/>
        <end position="498"/>
    </location>
</feature>
<evidence type="ECO:0000313" key="3">
    <source>
        <dbReference type="EMBL" id="KAJ3478541.1"/>
    </source>
</evidence>